<evidence type="ECO:0000313" key="2">
    <source>
        <dbReference type="EMBL" id="OJJ47131.1"/>
    </source>
</evidence>
<reference evidence="3" key="1">
    <citation type="journal article" date="2017" name="Genome Biol.">
        <title>Comparative genomics reveals high biological diversity and specific adaptations in the industrially and medically important fungal genus Aspergillus.</title>
        <authorList>
            <person name="de Vries R.P."/>
            <person name="Riley R."/>
            <person name="Wiebenga A."/>
            <person name="Aguilar-Osorio G."/>
            <person name="Amillis S."/>
            <person name="Uchima C.A."/>
            <person name="Anderluh G."/>
            <person name="Asadollahi M."/>
            <person name="Askin M."/>
            <person name="Barry K."/>
            <person name="Battaglia E."/>
            <person name="Bayram O."/>
            <person name="Benocci T."/>
            <person name="Braus-Stromeyer S.A."/>
            <person name="Caldana C."/>
            <person name="Canovas D."/>
            <person name="Cerqueira G.C."/>
            <person name="Chen F."/>
            <person name="Chen W."/>
            <person name="Choi C."/>
            <person name="Clum A."/>
            <person name="Dos Santos R.A."/>
            <person name="Damasio A.R."/>
            <person name="Diallinas G."/>
            <person name="Emri T."/>
            <person name="Fekete E."/>
            <person name="Flipphi M."/>
            <person name="Freyberg S."/>
            <person name="Gallo A."/>
            <person name="Gournas C."/>
            <person name="Habgood R."/>
            <person name="Hainaut M."/>
            <person name="Harispe M.L."/>
            <person name="Henrissat B."/>
            <person name="Hilden K.S."/>
            <person name="Hope R."/>
            <person name="Hossain A."/>
            <person name="Karabika E."/>
            <person name="Karaffa L."/>
            <person name="Karanyi Z."/>
            <person name="Krasevec N."/>
            <person name="Kuo A."/>
            <person name="Kusch H."/>
            <person name="LaButti K."/>
            <person name="Lagendijk E.L."/>
            <person name="Lapidus A."/>
            <person name="Levasseur A."/>
            <person name="Lindquist E."/>
            <person name="Lipzen A."/>
            <person name="Logrieco A.F."/>
            <person name="MacCabe A."/>
            <person name="Maekelae M.R."/>
            <person name="Malavazi I."/>
            <person name="Melin P."/>
            <person name="Meyer V."/>
            <person name="Mielnichuk N."/>
            <person name="Miskei M."/>
            <person name="Molnar A.P."/>
            <person name="Mule G."/>
            <person name="Ngan C.Y."/>
            <person name="Orejas M."/>
            <person name="Orosz E."/>
            <person name="Ouedraogo J.P."/>
            <person name="Overkamp K.M."/>
            <person name="Park H.-S."/>
            <person name="Perrone G."/>
            <person name="Piumi F."/>
            <person name="Punt P.J."/>
            <person name="Ram A.F."/>
            <person name="Ramon A."/>
            <person name="Rauscher S."/>
            <person name="Record E."/>
            <person name="Riano-Pachon D.M."/>
            <person name="Robert V."/>
            <person name="Roehrig J."/>
            <person name="Ruller R."/>
            <person name="Salamov A."/>
            <person name="Salih N.S."/>
            <person name="Samson R.A."/>
            <person name="Sandor E."/>
            <person name="Sanguinetti M."/>
            <person name="Schuetze T."/>
            <person name="Sepcic K."/>
            <person name="Shelest E."/>
            <person name="Sherlock G."/>
            <person name="Sophianopoulou V."/>
            <person name="Squina F.M."/>
            <person name="Sun H."/>
            <person name="Susca A."/>
            <person name="Todd R.B."/>
            <person name="Tsang A."/>
            <person name="Unkles S.E."/>
            <person name="van de Wiele N."/>
            <person name="van Rossen-Uffink D."/>
            <person name="Oliveira J.V."/>
            <person name="Vesth T.C."/>
            <person name="Visser J."/>
            <person name="Yu J.-H."/>
            <person name="Zhou M."/>
            <person name="Andersen M.R."/>
            <person name="Archer D.B."/>
            <person name="Baker S.E."/>
            <person name="Benoit I."/>
            <person name="Brakhage A.A."/>
            <person name="Braus G.H."/>
            <person name="Fischer R."/>
            <person name="Frisvad J.C."/>
            <person name="Goldman G.H."/>
            <person name="Houbraken J."/>
            <person name="Oakley B."/>
            <person name="Pocsi I."/>
            <person name="Scazzocchio C."/>
            <person name="Seiboth B."/>
            <person name="vanKuyk P.A."/>
            <person name="Wortman J."/>
            <person name="Dyer P.S."/>
            <person name="Grigoriev I.V."/>
        </authorList>
    </citation>
    <scope>NUCLEOTIDE SEQUENCE [LARGE SCALE GENOMIC DNA]</scope>
    <source>
        <strain evidence="3">CBS 506.65</strain>
    </source>
</reference>
<accession>A0A1L9SJ44</accession>
<feature type="region of interest" description="Disordered" evidence="1">
    <location>
        <begin position="453"/>
        <end position="474"/>
    </location>
</feature>
<protein>
    <submittedName>
        <fullName evidence="2">Uncharacterized protein</fullName>
    </submittedName>
</protein>
<keyword evidence="3" id="KW-1185">Reference proteome</keyword>
<dbReference type="VEuPathDB" id="FungiDB:ASPZODRAFT_141887"/>
<dbReference type="InterPro" id="IPR036322">
    <property type="entry name" value="WD40_repeat_dom_sf"/>
</dbReference>
<feature type="compositionally biased region" description="Low complexity" evidence="1">
    <location>
        <begin position="139"/>
        <end position="158"/>
    </location>
</feature>
<dbReference type="Gene3D" id="2.130.10.10">
    <property type="entry name" value="YVTN repeat-like/Quinoprotein amine dehydrogenase"/>
    <property type="match status" value="3"/>
</dbReference>
<feature type="region of interest" description="Disordered" evidence="1">
    <location>
        <begin position="809"/>
        <end position="962"/>
    </location>
</feature>
<gene>
    <name evidence="2" type="ORF">ASPZODRAFT_141887</name>
</gene>
<feature type="region of interest" description="Disordered" evidence="1">
    <location>
        <begin position="1004"/>
        <end position="1067"/>
    </location>
</feature>
<dbReference type="OrthoDB" id="6252103at2759"/>
<feature type="region of interest" description="Disordered" evidence="1">
    <location>
        <begin position="1"/>
        <end position="45"/>
    </location>
</feature>
<dbReference type="EMBL" id="KV878341">
    <property type="protein sequence ID" value="OJJ47131.1"/>
    <property type="molecule type" value="Genomic_DNA"/>
</dbReference>
<feature type="compositionally biased region" description="Low complexity" evidence="1">
    <location>
        <begin position="113"/>
        <end position="128"/>
    </location>
</feature>
<dbReference type="Pfam" id="PF00400">
    <property type="entry name" value="WD40"/>
    <property type="match status" value="3"/>
</dbReference>
<dbReference type="AlphaFoldDB" id="A0A1L9SJ44"/>
<sequence>MANNPAGPKSRIAVPGASLRITPSNSPVSRPPARSPGKQSLHQSNLALQTVIGTTTTSPNGFSSHDESRSFAFCAGSAAVLAELDDDGQVTQRFFRARPSAPCINPVASFYNPSAPATPDTRARAASTLKPNGFGPSYNGSPSNDWSSESPSNSPRAFSSRERIKAVTSVSISPNGRFLGLGETGYNPRVLIFSTAKDSPSDVPLTILNEHTFGVRCLAFSPTSQYLATLGDLNDGFLFIWSVSLKTGAARLHSTNKCTAFIRDMCWMGQALITVGVRHVKVWRLPEVRPASPVKNRLNADLTAASPGAAPKALSGRNCLLGSLGDQVFTCAASISQSEAVIGTEAGALCYIDDLGGGQKLCLAKYMDFGITSLTVDLDDASVWIGGKGRRMVKMTFEQIREPVPSAPSPVPGLSERSLGEQKAKGPAISCIGFLSSHLVTIDSTREIRIYPVDKLDDESEDDQSETSMPAHKDPVLGITALNSPNELNADFFTWSSGGSINFWNTDGKCRKSERVELEQVPGSDDDVSNELKVVRTTEQMDFFVSGDRFGVLRVLSAYPWQCITEVRAHGGEITDIAIQTGLDTCLVASSGRDRMVQLFERSESGLELIQTMDDHVGAVGQLMFINDGEKLLSCSADRTVLIRDRVTREVDGETVVAYLISKVIRLKASPASMALAPNDTDILVISTVDRCIHKFDMVSGRPVHSFRASDPDSTDTVVMASLTVAPEIPGQSPPLLIGVSTTDKSVRVYDFDRDTLLTGEFGHTEGVSAVLLLDNQSSSSELPLKRILISAGMDGVVMIWNLSVQPHSVQDPTATSGQPDEDTPGKELTATKPPLRRILSRTELSSFQRQEGFTASPTPVRDQSPPIRRKLSKISLVPPSLKSTGAIPAIPTTPSLVNRRSPTTLTPFDRNGRPASPVSPRHTPSTRRQNGGHPNGHRSSFDLRSRNKNSGKSEFGSLNMSTEQVCRTLRAYRKKLNGCDDHLEAAQELERELGLTLRILAARSKKADDSAETETDSSGRESDRLSIPSITTPKSTHLPRRIPSTPNLSQKHPRRVSRSRSLDDEG</sequence>
<dbReference type="Proteomes" id="UP000184188">
    <property type="component" value="Unassembled WGS sequence"/>
</dbReference>
<dbReference type="InterPro" id="IPR001680">
    <property type="entry name" value="WD40_rpt"/>
</dbReference>
<evidence type="ECO:0000256" key="1">
    <source>
        <dbReference type="SAM" id="MobiDB-lite"/>
    </source>
</evidence>
<dbReference type="GeneID" id="34611260"/>
<feature type="compositionally biased region" description="Polar residues" evidence="1">
    <location>
        <begin position="893"/>
        <end position="907"/>
    </location>
</feature>
<dbReference type="PANTHER" id="PTHR45589:SF1">
    <property type="entry name" value="WD REPEAT DOMAIN 62, ISOFORM G"/>
    <property type="match status" value="1"/>
</dbReference>
<evidence type="ECO:0000313" key="3">
    <source>
        <dbReference type="Proteomes" id="UP000184188"/>
    </source>
</evidence>
<name>A0A1L9SJ44_9EURO</name>
<dbReference type="SMART" id="SM00320">
    <property type="entry name" value="WD40"/>
    <property type="match status" value="8"/>
</dbReference>
<feature type="region of interest" description="Disordered" evidence="1">
    <location>
        <begin position="113"/>
        <end position="160"/>
    </location>
</feature>
<dbReference type="InterPro" id="IPR015943">
    <property type="entry name" value="WD40/YVTN_repeat-like_dom_sf"/>
</dbReference>
<feature type="compositionally biased region" description="Polar residues" evidence="1">
    <location>
        <begin position="949"/>
        <end position="962"/>
    </location>
</feature>
<organism evidence="2 3">
    <name type="scientific">Penicilliopsis zonata CBS 506.65</name>
    <dbReference type="NCBI Taxonomy" id="1073090"/>
    <lineage>
        <taxon>Eukaryota</taxon>
        <taxon>Fungi</taxon>
        <taxon>Dikarya</taxon>
        <taxon>Ascomycota</taxon>
        <taxon>Pezizomycotina</taxon>
        <taxon>Eurotiomycetes</taxon>
        <taxon>Eurotiomycetidae</taxon>
        <taxon>Eurotiales</taxon>
        <taxon>Aspergillaceae</taxon>
        <taxon>Penicilliopsis</taxon>
    </lineage>
</organism>
<feature type="compositionally biased region" description="Acidic residues" evidence="1">
    <location>
        <begin position="456"/>
        <end position="465"/>
    </location>
</feature>
<dbReference type="PANTHER" id="PTHR45589">
    <property type="entry name" value="WD REPEAT DOMAIN 62, ISOFORM G"/>
    <property type="match status" value="1"/>
</dbReference>
<dbReference type="InterPro" id="IPR052779">
    <property type="entry name" value="WDR62"/>
</dbReference>
<proteinExistence type="predicted"/>
<dbReference type="SUPFAM" id="SSF50978">
    <property type="entry name" value="WD40 repeat-like"/>
    <property type="match status" value="2"/>
</dbReference>
<dbReference type="RefSeq" id="XP_022581641.1">
    <property type="nucleotide sequence ID" value="XM_022724795.1"/>
</dbReference>
<feature type="compositionally biased region" description="Polar residues" evidence="1">
    <location>
        <begin position="843"/>
        <end position="858"/>
    </location>
</feature>
<feature type="compositionally biased region" description="Polar residues" evidence="1">
    <location>
        <begin position="809"/>
        <end position="819"/>
    </location>
</feature>
<dbReference type="STRING" id="1073090.A0A1L9SJ44"/>